<keyword evidence="3" id="KW-0804">Transcription</keyword>
<dbReference type="PROSITE" id="PS01124">
    <property type="entry name" value="HTH_ARAC_FAMILY_2"/>
    <property type="match status" value="1"/>
</dbReference>
<dbReference type="SMART" id="SM00342">
    <property type="entry name" value="HTH_ARAC"/>
    <property type="match status" value="1"/>
</dbReference>
<keyword evidence="2" id="KW-0238">DNA-binding</keyword>
<evidence type="ECO:0000256" key="2">
    <source>
        <dbReference type="ARBA" id="ARBA00023125"/>
    </source>
</evidence>
<dbReference type="Proteomes" id="UP000178953">
    <property type="component" value="Unassembled WGS sequence"/>
</dbReference>
<dbReference type="Gene3D" id="1.10.10.60">
    <property type="entry name" value="Homeodomain-like"/>
    <property type="match status" value="1"/>
</dbReference>
<proteinExistence type="predicted"/>
<keyword evidence="1" id="KW-0805">Transcription regulation</keyword>
<evidence type="ECO:0000259" key="4">
    <source>
        <dbReference type="PROSITE" id="PS01124"/>
    </source>
</evidence>
<protein>
    <recommendedName>
        <fullName evidence="4">HTH araC/xylS-type domain-containing protein</fullName>
    </recommendedName>
</protein>
<accession>A0A1E8PZH0</accession>
<dbReference type="PANTHER" id="PTHR46796">
    <property type="entry name" value="HTH-TYPE TRANSCRIPTIONAL ACTIVATOR RHAS-RELATED"/>
    <property type="match status" value="1"/>
</dbReference>
<dbReference type="Pfam" id="PF12833">
    <property type="entry name" value="HTH_18"/>
    <property type="match status" value="1"/>
</dbReference>
<evidence type="ECO:0000313" key="5">
    <source>
        <dbReference type="EMBL" id="OFJ51179.1"/>
    </source>
</evidence>
<organism evidence="5 6">
    <name type="scientific">Mycolicibacterium grossiae</name>
    <dbReference type="NCBI Taxonomy" id="1552759"/>
    <lineage>
        <taxon>Bacteria</taxon>
        <taxon>Bacillati</taxon>
        <taxon>Actinomycetota</taxon>
        <taxon>Actinomycetes</taxon>
        <taxon>Mycobacteriales</taxon>
        <taxon>Mycobacteriaceae</taxon>
        <taxon>Mycolicibacterium</taxon>
    </lineage>
</organism>
<gene>
    <name evidence="5" type="ORF">BEL07_24250</name>
</gene>
<reference evidence="5 6" key="1">
    <citation type="submission" date="2016-09" db="EMBL/GenBank/DDBJ databases">
        <title>genome sequence of Mycobacterium sp. 739 SCH.</title>
        <authorList>
            <person name="Greninger A.L."/>
            <person name="Qin X."/>
            <person name="Jerome K."/>
            <person name="Vora S."/>
            <person name="Quinn K."/>
        </authorList>
    </citation>
    <scope>NUCLEOTIDE SEQUENCE [LARGE SCALE GENOMIC DNA]</scope>
    <source>
        <strain evidence="5 6">SCH</strain>
    </source>
</reference>
<feature type="domain" description="HTH araC/xylS-type" evidence="4">
    <location>
        <begin position="151"/>
        <end position="249"/>
    </location>
</feature>
<dbReference type="InterPro" id="IPR018060">
    <property type="entry name" value="HTH_AraC"/>
</dbReference>
<evidence type="ECO:0000256" key="1">
    <source>
        <dbReference type="ARBA" id="ARBA00023015"/>
    </source>
</evidence>
<dbReference type="GO" id="GO:0003700">
    <property type="term" value="F:DNA-binding transcription factor activity"/>
    <property type="evidence" value="ECO:0007669"/>
    <property type="project" value="InterPro"/>
</dbReference>
<comment type="caution">
    <text evidence="5">The sequence shown here is derived from an EMBL/GenBank/DDBJ whole genome shotgun (WGS) entry which is preliminary data.</text>
</comment>
<evidence type="ECO:0000313" key="6">
    <source>
        <dbReference type="Proteomes" id="UP000178953"/>
    </source>
</evidence>
<sequence>MTTPPPVTGWAGRALLQPGTLVYAGLIGPTGRHAHHAVQVMLTAAPVDVDDGAHLHRGTRLIIPADTAHRIITATSHATIVFLDPATAPGRCAHRAGTAAWHQPHLLPGPVSEDLTAVAHAVAAAVRTTTDDAPLVTPGVDPVAARHPAVVEALHLLTQLAPGGAVRTRDVAARIGISTTRLTHVFTAATGLPLRRYVLWLRLMMAFRAVADGDDLTAAAHAAGFADSAHLTRTCQAMFGLSPSILQRHVTLTVVPG</sequence>
<dbReference type="EMBL" id="MCHX01000076">
    <property type="protein sequence ID" value="OFJ51179.1"/>
    <property type="molecule type" value="Genomic_DNA"/>
</dbReference>
<dbReference type="RefSeq" id="WP_070355615.1">
    <property type="nucleotide sequence ID" value="NZ_MCHX01000076.1"/>
</dbReference>
<dbReference type="InterPro" id="IPR050204">
    <property type="entry name" value="AraC_XylS_family_regulators"/>
</dbReference>
<keyword evidence="6" id="KW-1185">Reference proteome</keyword>
<name>A0A1E8PZH0_9MYCO</name>
<evidence type="ECO:0000256" key="3">
    <source>
        <dbReference type="ARBA" id="ARBA00023163"/>
    </source>
</evidence>
<dbReference type="GO" id="GO:0043565">
    <property type="term" value="F:sequence-specific DNA binding"/>
    <property type="evidence" value="ECO:0007669"/>
    <property type="project" value="InterPro"/>
</dbReference>
<dbReference type="AlphaFoldDB" id="A0A1E8PZH0"/>